<dbReference type="Proteomes" id="UP001162483">
    <property type="component" value="Unassembled WGS sequence"/>
</dbReference>
<protein>
    <submittedName>
        <fullName evidence="1">Uncharacterized protein</fullName>
    </submittedName>
</protein>
<keyword evidence="2" id="KW-1185">Reference proteome</keyword>
<comment type="caution">
    <text evidence="1">The sequence shown here is derived from an EMBL/GenBank/DDBJ whole genome shotgun (WGS) entry which is preliminary data.</text>
</comment>
<dbReference type="EMBL" id="CATNWA010014285">
    <property type="protein sequence ID" value="CAI9570004.1"/>
    <property type="molecule type" value="Genomic_DNA"/>
</dbReference>
<reference evidence="1" key="1">
    <citation type="submission" date="2023-05" db="EMBL/GenBank/DDBJ databases">
        <authorList>
            <person name="Stuckert A."/>
        </authorList>
    </citation>
    <scope>NUCLEOTIDE SEQUENCE</scope>
</reference>
<gene>
    <name evidence="1" type="ORF">SPARVUS_LOCUS7026998</name>
</gene>
<evidence type="ECO:0000313" key="2">
    <source>
        <dbReference type="Proteomes" id="UP001162483"/>
    </source>
</evidence>
<name>A0ABN9DDK5_9NEOB</name>
<evidence type="ECO:0000313" key="1">
    <source>
        <dbReference type="EMBL" id="CAI9570004.1"/>
    </source>
</evidence>
<organism evidence="1 2">
    <name type="scientific">Staurois parvus</name>
    <dbReference type="NCBI Taxonomy" id="386267"/>
    <lineage>
        <taxon>Eukaryota</taxon>
        <taxon>Metazoa</taxon>
        <taxon>Chordata</taxon>
        <taxon>Craniata</taxon>
        <taxon>Vertebrata</taxon>
        <taxon>Euteleostomi</taxon>
        <taxon>Amphibia</taxon>
        <taxon>Batrachia</taxon>
        <taxon>Anura</taxon>
        <taxon>Neobatrachia</taxon>
        <taxon>Ranoidea</taxon>
        <taxon>Ranidae</taxon>
        <taxon>Staurois</taxon>
    </lineage>
</organism>
<sequence>MQFNLQPLPIRPMYINGQMGAVQGQVAVYKQPPHSLGARSTAIRCPLCPPDRCTGPPSEVPIM</sequence>
<accession>A0ABN9DDK5</accession>
<proteinExistence type="predicted"/>